<reference evidence="2" key="1">
    <citation type="submission" date="2021-02" db="EMBL/GenBank/DDBJ databases">
        <authorList>
            <person name="Nowell W R."/>
        </authorList>
    </citation>
    <scope>NUCLEOTIDE SEQUENCE</scope>
</reference>
<sequence length="279" mass="32351">MAERDADYASQALPGIPNEILLQILSYLSFRTILYARAVSRSWRFLIPQAISPLYQTLLSKYLSSSIPIHLPEYLQVTIDQRKAFVEHIETTYSIRLPNEFRTTFLEWPSRYPLPGSQWPDTLCWYTNKQCTRCSLGNELCTCYHPELVGDYDITLTRSVFSSIINNQPILISDEHSFAWELFDNPPRMSGEHSEKQTKRMIRLYADTMKQRPNSSLWVSLYIKCLPLCLYNTEEDGEGWFCLVLGGKAKGEIHGWKAGWYDGWEANSFLEFRPIIIPA</sequence>
<dbReference type="EMBL" id="CAJNOQ010016100">
    <property type="protein sequence ID" value="CAF1374542.1"/>
    <property type="molecule type" value="Genomic_DNA"/>
</dbReference>
<name>A0A815IX23_9BILA</name>
<evidence type="ECO:0000313" key="4">
    <source>
        <dbReference type="Proteomes" id="UP000663829"/>
    </source>
</evidence>
<dbReference type="EMBL" id="CAJOBC010077639">
    <property type="protein sequence ID" value="CAF4263831.1"/>
    <property type="molecule type" value="Genomic_DNA"/>
</dbReference>
<dbReference type="OrthoDB" id="3250060at2759"/>
<evidence type="ECO:0000313" key="2">
    <source>
        <dbReference type="EMBL" id="CAF1374542.1"/>
    </source>
</evidence>
<dbReference type="SUPFAM" id="SSF81383">
    <property type="entry name" value="F-box domain"/>
    <property type="match status" value="1"/>
</dbReference>
<dbReference type="Gene3D" id="1.20.1280.50">
    <property type="match status" value="1"/>
</dbReference>
<dbReference type="Pfam" id="PF12937">
    <property type="entry name" value="F-box-like"/>
    <property type="match status" value="1"/>
</dbReference>
<comment type="caution">
    <text evidence="2">The sequence shown here is derived from an EMBL/GenBank/DDBJ whole genome shotgun (WGS) entry which is preliminary data.</text>
</comment>
<organism evidence="2 4">
    <name type="scientific">Didymodactylos carnosus</name>
    <dbReference type="NCBI Taxonomy" id="1234261"/>
    <lineage>
        <taxon>Eukaryota</taxon>
        <taxon>Metazoa</taxon>
        <taxon>Spiralia</taxon>
        <taxon>Gnathifera</taxon>
        <taxon>Rotifera</taxon>
        <taxon>Eurotatoria</taxon>
        <taxon>Bdelloidea</taxon>
        <taxon>Philodinida</taxon>
        <taxon>Philodinidae</taxon>
        <taxon>Didymodactylos</taxon>
    </lineage>
</organism>
<accession>A0A815IX23</accession>
<dbReference type="InterPro" id="IPR001810">
    <property type="entry name" value="F-box_dom"/>
</dbReference>
<evidence type="ECO:0000259" key="1">
    <source>
        <dbReference type="PROSITE" id="PS50181"/>
    </source>
</evidence>
<feature type="domain" description="F-box" evidence="1">
    <location>
        <begin position="10"/>
        <end position="58"/>
    </location>
</feature>
<dbReference type="Proteomes" id="UP000681722">
    <property type="component" value="Unassembled WGS sequence"/>
</dbReference>
<dbReference type="AlphaFoldDB" id="A0A815IX23"/>
<gene>
    <name evidence="2" type="ORF">GPM918_LOCUS32022</name>
    <name evidence="3" type="ORF">SRO942_LOCUS32678</name>
</gene>
<dbReference type="Proteomes" id="UP000663829">
    <property type="component" value="Unassembled WGS sequence"/>
</dbReference>
<dbReference type="CDD" id="cd09917">
    <property type="entry name" value="F-box_SF"/>
    <property type="match status" value="1"/>
</dbReference>
<dbReference type="InterPro" id="IPR036047">
    <property type="entry name" value="F-box-like_dom_sf"/>
</dbReference>
<proteinExistence type="predicted"/>
<protein>
    <recommendedName>
        <fullName evidence="1">F-box domain-containing protein</fullName>
    </recommendedName>
</protein>
<evidence type="ECO:0000313" key="3">
    <source>
        <dbReference type="EMBL" id="CAF4263831.1"/>
    </source>
</evidence>
<keyword evidence="4" id="KW-1185">Reference proteome</keyword>
<dbReference type="SMART" id="SM00256">
    <property type="entry name" value="FBOX"/>
    <property type="match status" value="1"/>
</dbReference>
<dbReference type="PROSITE" id="PS50181">
    <property type="entry name" value="FBOX"/>
    <property type="match status" value="1"/>
</dbReference>